<proteinExistence type="predicted"/>
<evidence type="ECO:0000259" key="2">
    <source>
        <dbReference type="Pfam" id="PF07589"/>
    </source>
</evidence>
<reference evidence="3 6" key="3">
    <citation type="submission" date="2019-12" db="EMBL/GenBank/DDBJ databases">
        <title>Draft Genome Sequences of Six Type Strains of the Genus Massilia.</title>
        <authorList>
            <person name="Miess H."/>
            <person name="Frediansyah A."/>
            <person name="Goeker M."/>
            <person name="Gross H."/>
        </authorList>
    </citation>
    <scope>NUCLEOTIDE SEQUENCE [LARGE SCALE GENOMIC DNA]</scope>
    <source>
        <strain evidence="3 6">DSM 26639</strain>
    </source>
</reference>
<organism evidence="4 5">
    <name type="scientific">Pseudoduganella flava</name>
    <dbReference type="NCBI Taxonomy" id="871742"/>
    <lineage>
        <taxon>Bacteria</taxon>
        <taxon>Pseudomonadati</taxon>
        <taxon>Pseudomonadota</taxon>
        <taxon>Betaproteobacteria</taxon>
        <taxon>Burkholderiales</taxon>
        <taxon>Oxalobacteraceae</taxon>
        <taxon>Telluria group</taxon>
        <taxon>Pseudoduganella</taxon>
    </lineage>
</organism>
<dbReference type="NCBIfam" id="NF038126">
    <property type="entry name" value="PEP_CTERM_FxDxF"/>
    <property type="match status" value="1"/>
</dbReference>
<dbReference type="OrthoDB" id="8546032at2"/>
<name>A0A562Q705_9BURK</name>
<dbReference type="EMBL" id="VLKW01000001">
    <property type="protein sequence ID" value="TWI51806.1"/>
    <property type="molecule type" value="Genomic_DNA"/>
</dbReference>
<keyword evidence="1" id="KW-0732">Signal</keyword>
<dbReference type="Proteomes" id="UP000437862">
    <property type="component" value="Chromosome"/>
</dbReference>
<feature type="domain" description="Ice-binding protein C-terminal" evidence="2">
    <location>
        <begin position="157"/>
        <end position="181"/>
    </location>
</feature>
<dbReference type="EMBL" id="CP046904">
    <property type="protein sequence ID" value="QGZ41800.1"/>
    <property type="molecule type" value="Genomic_DNA"/>
</dbReference>
<dbReference type="Proteomes" id="UP000315112">
    <property type="component" value="Unassembled WGS sequence"/>
</dbReference>
<dbReference type="NCBIfam" id="TIGR02595">
    <property type="entry name" value="PEP_CTERM"/>
    <property type="match status" value="1"/>
</dbReference>
<evidence type="ECO:0000313" key="4">
    <source>
        <dbReference type="EMBL" id="TWI51806.1"/>
    </source>
</evidence>
<dbReference type="AlphaFoldDB" id="A0A562Q705"/>
<dbReference type="RefSeq" id="WP_145873185.1">
    <property type="nucleotide sequence ID" value="NZ_CP046904.1"/>
</dbReference>
<feature type="signal peptide" evidence="1">
    <location>
        <begin position="1"/>
        <end position="20"/>
    </location>
</feature>
<reference evidence="4 5" key="1">
    <citation type="journal article" date="2015" name="Stand. Genomic Sci.">
        <title>Genomic Encyclopedia of Bacterial and Archaeal Type Strains, Phase III: the genomes of soil and plant-associated and newly described type strains.</title>
        <authorList>
            <person name="Whitman W.B."/>
            <person name="Woyke T."/>
            <person name="Klenk H.P."/>
            <person name="Zhou Y."/>
            <person name="Lilburn T.G."/>
            <person name="Beck B.J."/>
            <person name="De Vos P."/>
            <person name="Vandamme P."/>
            <person name="Eisen J.A."/>
            <person name="Garrity G."/>
            <person name="Hugenholtz P."/>
            <person name="Kyrpides N.C."/>
        </authorList>
    </citation>
    <scope>NUCLEOTIDE SEQUENCE [LARGE SCALE GENOMIC DNA]</scope>
    <source>
        <strain evidence="4 5">CGMCC 1.10685</strain>
    </source>
</reference>
<keyword evidence="6" id="KW-1185">Reference proteome</keyword>
<evidence type="ECO:0000313" key="5">
    <source>
        <dbReference type="Proteomes" id="UP000315112"/>
    </source>
</evidence>
<dbReference type="InterPro" id="IPR013424">
    <property type="entry name" value="Ice-binding_C"/>
</dbReference>
<sequence>MKFTSIVTAVLLLAAPVLDAAAKDISSPVQTITLKTGDNSLSFGDNFAGAAAGDTFSDRFYFSLTSTADITSNATSNAAKSGTGLDLTGYGIYSALTNDLVIGGTKVYVNKFGVADKWTVSADDLAAGNYYFRVDGKMLSSGASFAGNGTITVSALPVPEPTMPAMLLGGLAILGVAARRKAK</sequence>
<accession>A0A562Q705</accession>
<gene>
    <name evidence="3" type="ORF">GO485_23905</name>
    <name evidence="4" type="ORF">IP92_00795</name>
</gene>
<feature type="chain" id="PRO_5044618246" evidence="1">
    <location>
        <begin position="21"/>
        <end position="183"/>
    </location>
</feature>
<evidence type="ECO:0000256" key="1">
    <source>
        <dbReference type="SAM" id="SignalP"/>
    </source>
</evidence>
<evidence type="ECO:0000313" key="3">
    <source>
        <dbReference type="EMBL" id="QGZ41800.1"/>
    </source>
</evidence>
<protein>
    <submittedName>
        <fullName evidence="3">PEP-CTERM sorting domain-containing protein</fullName>
    </submittedName>
    <submittedName>
        <fullName evidence="4">Putative secreted protein with PEP-CTERM sorting signal</fullName>
    </submittedName>
</protein>
<dbReference type="Pfam" id="PF07589">
    <property type="entry name" value="PEP-CTERM"/>
    <property type="match status" value="1"/>
</dbReference>
<reference evidence="4" key="2">
    <citation type="submission" date="2019-07" db="EMBL/GenBank/DDBJ databases">
        <authorList>
            <person name="Whitman W."/>
            <person name="Huntemann M."/>
            <person name="Clum A."/>
            <person name="Pillay M."/>
            <person name="Palaniappan K."/>
            <person name="Varghese N."/>
            <person name="Mikhailova N."/>
            <person name="Stamatis D."/>
            <person name="Reddy T."/>
            <person name="Daum C."/>
            <person name="Shapiro N."/>
            <person name="Ivanova N."/>
            <person name="Kyrpides N."/>
            <person name="Woyke T."/>
        </authorList>
    </citation>
    <scope>NUCLEOTIDE SEQUENCE</scope>
    <source>
        <strain evidence="4">CGMCC 1.10685</strain>
    </source>
</reference>
<evidence type="ECO:0000313" key="6">
    <source>
        <dbReference type="Proteomes" id="UP000437862"/>
    </source>
</evidence>